<feature type="region of interest" description="Disordered" evidence="1">
    <location>
        <begin position="133"/>
        <end position="187"/>
    </location>
</feature>
<evidence type="ECO:0000313" key="3">
    <source>
        <dbReference type="Proteomes" id="UP000182840"/>
    </source>
</evidence>
<name>A0A1L3SQ77_9HYPH</name>
<evidence type="ECO:0000256" key="1">
    <source>
        <dbReference type="SAM" id="MobiDB-lite"/>
    </source>
</evidence>
<gene>
    <name evidence="2" type="ORF">BSQ44_08730</name>
</gene>
<dbReference type="STRING" id="1670800.BSQ44_08730"/>
<sequence length="187" mass="18377">MASLIAAIRNAVHRDPTHALDTIEVEPGADAPANPAPPSEAATTGGTMSTQTQGGANPAVTAALAAATQPQGNAAEGYTAAMARIDAILSAEGIKGDAGRMTAALDLAKTAGSMSAEAIVGFVTANVPANKPEASAQAPAQPAADLRPDPAAYEAQRAASAGLAQPGKGKTPATASWDSVLESRGAK</sequence>
<dbReference type="OrthoDB" id="8421918at2"/>
<dbReference type="RefSeq" id="WP_072603107.1">
    <property type="nucleotide sequence ID" value="NZ_CP018171.1"/>
</dbReference>
<keyword evidence="3" id="KW-1185">Reference proteome</keyword>
<dbReference type="EMBL" id="CP018171">
    <property type="protein sequence ID" value="APH71442.1"/>
    <property type="molecule type" value="Genomic_DNA"/>
</dbReference>
<reference evidence="3" key="1">
    <citation type="submission" date="2016-11" db="EMBL/GenBank/DDBJ databases">
        <title>Mesorhizobium oceanicum sp. nov., isolated from deep seawater in South China Sea.</title>
        <authorList>
            <person name="Fu G.-Y."/>
        </authorList>
    </citation>
    <scope>NUCLEOTIDE SEQUENCE [LARGE SCALE GENOMIC DNA]</scope>
    <source>
        <strain evidence="3">B7</strain>
    </source>
</reference>
<accession>A0A1L3SQ77</accession>
<organism evidence="2 3">
    <name type="scientific">Aquibium oceanicum</name>
    <dbReference type="NCBI Taxonomy" id="1670800"/>
    <lineage>
        <taxon>Bacteria</taxon>
        <taxon>Pseudomonadati</taxon>
        <taxon>Pseudomonadota</taxon>
        <taxon>Alphaproteobacteria</taxon>
        <taxon>Hyphomicrobiales</taxon>
        <taxon>Phyllobacteriaceae</taxon>
        <taxon>Aquibium</taxon>
    </lineage>
</organism>
<dbReference type="Proteomes" id="UP000182840">
    <property type="component" value="Chromosome"/>
</dbReference>
<protein>
    <submittedName>
        <fullName evidence="2">Uncharacterized protein</fullName>
    </submittedName>
</protein>
<feature type="region of interest" description="Disordered" evidence="1">
    <location>
        <begin position="27"/>
        <end position="56"/>
    </location>
</feature>
<dbReference type="KEGG" id="meso:BSQ44_08730"/>
<feature type="compositionally biased region" description="Low complexity" evidence="1">
    <location>
        <begin position="28"/>
        <end position="56"/>
    </location>
</feature>
<dbReference type="AlphaFoldDB" id="A0A1L3SQ77"/>
<evidence type="ECO:0000313" key="2">
    <source>
        <dbReference type="EMBL" id="APH71442.1"/>
    </source>
</evidence>
<proteinExistence type="predicted"/>
<feature type="compositionally biased region" description="Low complexity" evidence="1">
    <location>
        <begin position="133"/>
        <end position="152"/>
    </location>
</feature>